<reference evidence="1 2" key="1">
    <citation type="journal article" date="2012" name="J. Bacteriol.">
        <title>Complete genome sequence of strain 1860, a crenarchaeon of the genus pyrobaculum able to grow with various electron acceptors.</title>
        <authorList>
            <person name="Mardanov A.V."/>
            <person name="Gumerov V.M."/>
            <person name="Slobodkina G.B."/>
            <person name="Beletsky A.V."/>
            <person name="Bonch-Osmolovskaya E.A."/>
            <person name="Ravin N.V."/>
            <person name="Skryabin K.G."/>
        </authorList>
    </citation>
    <scope>NUCLEOTIDE SEQUENCE [LARGE SCALE GENOMIC DNA]</scope>
    <source>
        <strain evidence="1 2">1860</strain>
    </source>
</reference>
<gene>
    <name evidence="1" type="ORF">P186_2320</name>
</gene>
<dbReference type="GeneID" id="11593924"/>
<dbReference type="RefSeq" id="WP_014289535.1">
    <property type="nucleotide sequence ID" value="NC_016645.1"/>
</dbReference>
<dbReference type="eggNOG" id="arCOG10867">
    <property type="taxonomic scope" value="Archaea"/>
</dbReference>
<protein>
    <submittedName>
        <fullName evidence="1">Uncharacterized protein</fullName>
    </submittedName>
</protein>
<dbReference type="KEGG" id="pyr:P186_2320"/>
<dbReference type="BioCyc" id="PSP1104324:GJSN-2270-MONOMER"/>
<dbReference type="AlphaFoldDB" id="G7VBU3"/>
<dbReference type="EMBL" id="CP003098">
    <property type="protein sequence ID" value="AET33710.1"/>
    <property type="molecule type" value="Genomic_DNA"/>
</dbReference>
<dbReference type="OrthoDB" id="29194at2157"/>
<keyword evidence="2" id="KW-1185">Reference proteome</keyword>
<dbReference type="HOGENOM" id="CLU_627929_0_0_2"/>
<dbReference type="Proteomes" id="UP000005867">
    <property type="component" value="Chromosome"/>
</dbReference>
<organism evidence="1 2">
    <name type="scientific">Pyrobaculum ferrireducens</name>
    <dbReference type="NCBI Taxonomy" id="1104324"/>
    <lineage>
        <taxon>Archaea</taxon>
        <taxon>Thermoproteota</taxon>
        <taxon>Thermoprotei</taxon>
        <taxon>Thermoproteales</taxon>
        <taxon>Thermoproteaceae</taxon>
        <taxon>Pyrobaculum</taxon>
    </lineage>
</organism>
<evidence type="ECO:0000313" key="2">
    <source>
        <dbReference type="Proteomes" id="UP000005867"/>
    </source>
</evidence>
<name>G7VBU3_9CREN</name>
<evidence type="ECO:0000313" key="1">
    <source>
        <dbReference type="EMBL" id="AET33710.1"/>
    </source>
</evidence>
<proteinExistence type="predicted"/>
<sequence>MGMFVDIDEVLTKLRERCGIALRGGPPPTLEAVLEESARRGVLYGNAATLFKKWRLYMRYVGEAVPEALSLPVDKATQFRQFVDGLIQLLDKAEKQAREKLAGICKAVEEGRVKIKSGKTVSHICAGGVCIHAHSTSAPVFKLPLHDISAKLYFPSIGLGPEEVEAFQLGWRASDEATEGRRPEMGTTKPWQLLAWLAVRSGVVRIYLHYVHVNASGLSLETYAVARDWEQRWSKEEAQRLAVEAIQRGDYRPLLTWFLGDGVARWENLRLYLAGAILGGFRRDVAKRGSYATREISTAVAKALLENAGIYGRLLEVLRSHKWEYLKTLASYKPPLSPTYVTVRGVEMRLHLSARTLYAERRLASEEEARRTAERLAPHASIYKDRNRYVVYIPWSGLKELMQKDPALGRAVVDYLGKVAERKPIAKKLLAQITPLF</sequence>
<accession>G7VBU3</accession>